<dbReference type="OrthoDB" id="3572933at2"/>
<dbReference type="EMBL" id="MWQN01000001">
    <property type="protein sequence ID" value="OPC79638.1"/>
    <property type="molecule type" value="Genomic_DNA"/>
</dbReference>
<keyword evidence="6 9" id="KW-1133">Transmembrane helix</keyword>
<dbReference type="InterPro" id="IPR037294">
    <property type="entry name" value="ABC_BtuC-like"/>
</dbReference>
<organism evidence="10 11">
    <name type="scientific">Embleya scabrispora</name>
    <dbReference type="NCBI Taxonomy" id="159449"/>
    <lineage>
        <taxon>Bacteria</taxon>
        <taxon>Bacillati</taxon>
        <taxon>Actinomycetota</taxon>
        <taxon>Actinomycetes</taxon>
        <taxon>Kitasatosporales</taxon>
        <taxon>Streptomycetaceae</taxon>
        <taxon>Embleya</taxon>
    </lineage>
</organism>
<reference evidence="10 11" key="1">
    <citation type="submission" date="2017-03" db="EMBL/GenBank/DDBJ databases">
        <title>Draft genome sequence of Streptomyces scabrisporus NF3, endophyte isolated from Amphipterygium adstringens.</title>
        <authorList>
            <person name="Vazquez M."/>
            <person name="Ceapa C.D."/>
            <person name="Rodriguez Luna D."/>
            <person name="Sanchez Esquivel S."/>
        </authorList>
    </citation>
    <scope>NUCLEOTIDE SEQUENCE [LARGE SCALE GENOMIC DNA]</scope>
    <source>
        <strain evidence="10 11">NF3</strain>
    </source>
</reference>
<keyword evidence="7 9" id="KW-0472">Membrane</keyword>
<keyword evidence="11" id="KW-1185">Reference proteome</keyword>
<dbReference type="Pfam" id="PF02653">
    <property type="entry name" value="BPD_transp_2"/>
    <property type="match status" value="1"/>
</dbReference>
<dbReference type="RefSeq" id="WP_078973902.1">
    <property type="nucleotide sequence ID" value="NZ_MWQN01000001.1"/>
</dbReference>
<dbReference type="PANTHER" id="PTHR11795">
    <property type="entry name" value="BRANCHED-CHAIN AMINO ACID TRANSPORT SYSTEM PERMEASE PROTEIN LIVH"/>
    <property type="match status" value="1"/>
</dbReference>
<feature type="transmembrane region" description="Helical" evidence="9">
    <location>
        <begin position="259"/>
        <end position="278"/>
    </location>
</feature>
<protein>
    <recommendedName>
        <fullName evidence="12">Branched-chain amino acid ABC transporter permease</fullName>
    </recommendedName>
</protein>
<evidence type="ECO:0000256" key="7">
    <source>
        <dbReference type="ARBA" id="ARBA00023136"/>
    </source>
</evidence>
<evidence type="ECO:0000256" key="6">
    <source>
        <dbReference type="ARBA" id="ARBA00022989"/>
    </source>
</evidence>
<feature type="transmembrane region" description="Helical" evidence="9">
    <location>
        <begin position="32"/>
        <end position="51"/>
    </location>
</feature>
<gene>
    <name evidence="10" type="ORF">B4N89_00570</name>
</gene>
<sequence length="284" mass="28965">MDLTTWTDGLYAGSVYALIALGLAIVHQPTRVVNFAQGEALVLGAIVGYEVLSVQGWGWAAALVLAAVAGLAMGVAQERLIMLPVRLSGSRFAWIIATLAVAMVAQSLYLINFSGDVLRPAAMISGSVHGVAWQKILVIAVALAIVAGYDLFLHRTWHGRAIRAAAHDPDTASLLAIPVRRVVVASFAISCCITTVAGLIAAPVLFVGPADGLLFAVKGFIAAVIGGIGSPRGALAGGLVVGLLDSLVAANVGAATGSIVVYLALGAILVAFPAGLFGKPMEGH</sequence>
<evidence type="ECO:0000256" key="3">
    <source>
        <dbReference type="ARBA" id="ARBA00022475"/>
    </source>
</evidence>
<dbReference type="GO" id="GO:0022857">
    <property type="term" value="F:transmembrane transporter activity"/>
    <property type="evidence" value="ECO:0007669"/>
    <property type="project" value="InterPro"/>
</dbReference>
<dbReference type="Proteomes" id="UP000190037">
    <property type="component" value="Unassembled WGS sequence"/>
</dbReference>
<evidence type="ECO:0000256" key="9">
    <source>
        <dbReference type="SAM" id="Phobius"/>
    </source>
</evidence>
<dbReference type="InterPro" id="IPR052157">
    <property type="entry name" value="BCAA_transport_permease"/>
</dbReference>
<feature type="transmembrane region" description="Helical" evidence="9">
    <location>
        <begin position="57"/>
        <end position="76"/>
    </location>
</feature>
<evidence type="ECO:0000256" key="4">
    <source>
        <dbReference type="ARBA" id="ARBA00022692"/>
    </source>
</evidence>
<keyword evidence="4 9" id="KW-0812">Transmembrane</keyword>
<keyword evidence="5" id="KW-0029">Amino-acid transport</keyword>
<comment type="similarity">
    <text evidence="8">Belongs to the binding-protein-dependent transport system permease family. LivHM subfamily.</text>
</comment>
<evidence type="ECO:0000256" key="8">
    <source>
        <dbReference type="ARBA" id="ARBA00037998"/>
    </source>
</evidence>
<dbReference type="GO" id="GO:0006865">
    <property type="term" value="P:amino acid transport"/>
    <property type="evidence" value="ECO:0007669"/>
    <property type="project" value="UniProtKB-KW"/>
</dbReference>
<dbReference type="CDD" id="cd06582">
    <property type="entry name" value="TM_PBP1_LivH_like"/>
    <property type="match status" value="1"/>
</dbReference>
<dbReference type="STRING" id="159449.B4N89_00570"/>
<proteinExistence type="inferred from homology"/>
<dbReference type="Gene3D" id="1.10.3470.10">
    <property type="entry name" value="ABC transporter involved in vitamin B12 uptake, BtuC"/>
    <property type="match status" value="1"/>
</dbReference>
<feature type="transmembrane region" description="Helical" evidence="9">
    <location>
        <begin position="131"/>
        <end position="153"/>
    </location>
</feature>
<evidence type="ECO:0000313" key="11">
    <source>
        <dbReference type="Proteomes" id="UP000190037"/>
    </source>
</evidence>
<keyword evidence="3" id="KW-1003">Cell membrane</keyword>
<keyword evidence="2" id="KW-0813">Transport</keyword>
<name>A0A1T3NS60_9ACTN</name>
<comment type="subcellular location">
    <subcellularLocation>
        <location evidence="1">Cell membrane</location>
        <topology evidence="1">Multi-pass membrane protein</topology>
    </subcellularLocation>
</comment>
<feature type="transmembrane region" description="Helical" evidence="9">
    <location>
        <begin position="182"/>
        <end position="206"/>
    </location>
</feature>
<evidence type="ECO:0008006" key="12">
    <source>
        <dbReference type="Google" id="ProtNLM"/>
    </source>
</evidence>
<feature type="transmembrane region" description="Helical" evidence="9">
    <location>
        <begin position="92"/>
        <end position="111"/>
    </location>
</feature>
<dbReference type="AlphaFoldDB" id="A0A1T3NS60"/>
<accession>A0A1T3NS60</accession>
<evidence type="ECO:0000313" key="10">
    <source>
        <dbReference type="EMBL" id="OPC79638.1"/>
    </source>
</evidence>
<evidence type="ECO:0000256" key="5">
    <source>
        <dbReference type="ARBA" id="ARBA00022970"/>
    </source>
</evidence>
<dbReference type="InterPro" id="IPR001851">
    <property type="entry name" value="ABC_transp_permease"/>
</dbReference>
<evidence type="ECO:0000256" key="2">
    <source>
        <dbReference type="ARBA" id="ARBA00022448"/>
    </source>
</evidence>
<feature type="transmembrane region" description="Helical" evidence="9">
    <location>
        <begin position="6"/>
        <end position="25"/>
    </location>
</feature>
<dbReference type="PANTHER" id="PTHR11795:SF450">
    <property type="entry name" value="ABC TRANSPORTER PERMEASE PROTEIN"/>
    <property type="match status" value="1"/>
</dbReference>
<evidence type="ECO:0000256" key="1">
    <source>
        <dbReference type="ARBA" id="ARBA00004651"/>
    </source>
</evidence>
<dbReference type="GO" id="GO:0005886">
    <property type="term" value="C:plasma membrane"/>
    <property type="evidence" value="ECO:0007669"/>
    <property type="project" value="UniProtKB-SubCell"/>
</dbReference>
<comment type="caution">
    <text evidence="10">The sequence shown here is derived from an EMBL/GenBank/DDBJ whole genome shotgun (WGS) entry which is preliminary data.</text>
</comment>